<keyword evidence="1" id="KW-0496">Mitochondrion</keyword>
<reference evidence="1" key="1">
    <citation type="submission" date="2017-03" db="EMBL/GenBank/DDBJ databases">
        <title>The mitochondrial genome of the carnivorous plant Utricularia reniformis (Lentibulariaceae): structure, comparative analysis and evolutionary landmarks.</title>
        <authorList>
            <person name="Silva S.R."/>
            <person name="Alvarenga D.O."/>
            <person name="Michael T.P."/>
            <person name="Miranda V.F.O."/>
            <person name="Varani A.M."/>
        </authorList>
    </citation>
    <scope>NUCLEOTIDE SEQUENCE</scope>
</reference>
<proteinExistence type="predicted"/>
<organism evidence="1">
    <name type="scientific">Utricularia reniformis</name>
    <dbReference type="NCBI Taxonomy" id="192314"/>
    <lineage>
        <taxon>Eukaryota</taxon>
        <taxon>Viridiplantae</taxon>
        <taxon>Streptophyta</taxon>
        <taxon>Embryophyta</taxon>
        <taxon>Tracheophyta</taxon>
        <taxon>Spermatophyta</taxon>
        <taxon>Magnoliopsida</taxon>
        <taxon>eudicotyledons</taxon>
        <taxon>Gunneridae</taxon>
        <taxon>Pentapetalae</taxon>
        <taxon>asterids</taxon>
        <taxon>lamiids</taxon>
        <taxon>Lamiales</taxon>
        <taxon>Lentibulariaceae</taxon>
        <taxon>Utricularia</taxon>
    </lineage>
</organism>
<sequence length="53" mass="6333">MEQINDPSHPIDLRMEWGNRRSFRFSKRGKPLIPRSFLEGCETEKLLLLNQTF</sequence>
<dbReference type="EMBL" id="KY774314">
    <property type="protein sequence ID" value="ART30439.1"/>
    <property type="molecule type" value="Genomic_DNA"/>
</dbReference>
<evidence type="ECO:0000313" key="1">
    <source>
        <dbReference type="EMBL" id="ART30439.1"/>
    </source>
</evidence>
<accession>A0A1Y0AZ78</accession>
<dbReference type="AlphaFoldDB" id="A0A1Y0AZ78"/>
<protein>
    <submittedName>
        <fullName evidence="1">Uncharacterized protein</fullName>
    </submittedName>
</protein>
<gene>
    <name evidence="1" type="ORF">AEK19_MT2199</name>
</gene>
<name>A0A1Y0AZ78_9LAMI</name>
<geneLocation type="mitochondrion" evidence="1"/>